<evidence type="ECO:0000256" key="9">
    <source>
        <dbReference type="ARBA" id="ARBA00023170"/>
    </source>
</evidence>
<dbReference type="GeneID" id="111137044"/>
<dbReference type="Gene3D" id="3.40.50.10140">
    <property type="entry name" value="Toll/interleukin-1 receptor homology (TIR) domain"/>
    <property type="match status" value="1"/>
</dbReference>
<dbReference type="Pfam" id="PF13855">
    <property type="entry name" value="LRR_8"/>
    <property type="match status" value="5"/>
</dbReference>
<comment type="similarity">
    <text evidence="2">Belongs to the Toll-like receptor family.</text>
</comment>
<dbReference type="FunFam" id="3.80.10.10:FF:001164">
    <property type="entry name" value="GH01279p"/>
    <property type="match status" value="1"/>
</dbReference>
<sequence>MRMLDNLSMFVWSSIPVMKWIVYVGIFLLQFLLVSGMQCPSSCSCRETTADCSHKRLNKIPENIPTTTERLYLGYNQLEGMKKNDFCDLPNLVELQLQNNKIVSISPFAFSGTCLPKIQTIRLENNRISSTVAGTFFNLSSLRNVTLTNNNLTDLSSDTFQGTPVVFLHLGGNDLRKIPTLNNMEYLQDLILEGNKISNCTFPSEFMNITHLKRIGLSNNKIQTLTKDAFLHLKPSSIRILELARNNITKISNESFLLLTSLQSLKLGRNPLTDSELSNGLSGLLTAPINSLSIPSLRFNGFLPNNSFRVLENMNLSTLDLSFNEFYNLPSQGFQKLTKLKSLDLSNCEIRSIDENAFDGLKILNNFLLSNNYIGRIPVKLPKPLMYLYMAGNQVEILNNNTFANLTSLKRLHLGNNKILTLFQGAFSGLNNLEELKLHGNRINTLPKRLFSPFSNLITLTLQQNRLRMIQNSTMTFSSMTSLKYLNLSDNDCSYVPISLFSNLKSLQELYLKGNKLGKYLLNDAEGKLFSGLRTLKTLDLSSNQIHTFSSRLFSDMRSLQKLNLEDNWIPGLESNIFSQSKSLQTLDLSSNMISILNEESMKGLDSVKVINFVNNPFACTCDLRWFRRWMVETKTVLLNVKKYQCNSPPDWKGKSLLSFDTTKIECNLVPITVTIGIISGVVLTSAVLLVLVLWYRLYILYSWYLLKRAIRRRFKCKKIGYNEIIPMDYDACIIHSQSPEDYEWIKTNFLPDFDVGTEEDNFHGQYQIYFDERDTLGNTDRLQTMMEVMEKSRKIITVVSKHLKEFNLGDILIKETISLKGKSLSDIIIIVVGDISLAEIPRVLHSMFKFGEYVEWKNNDLYKRVFKEKMDEKLKNMIFPIE</sequence>
<dbReference type="GO" id="GO:0006955">
    <property type="term" value="P:immune response"/>
    <property type="evidence" value="ECO:0007669"/>
    <property type="project" value="InterPro"/>
</dbReference>
<evidence type="ECO:0000256" key="5">
    <source>
        <dbReference type="ARBA" id="ARBA00022729"/>
    </source>
</evidence>
<evidence type="ECO:0000256" key="4">
    <source>
        <dbReference type="ARBA" id="ARBA00022692"/>
    </source>
</evidence>
<keyword evidence="13" id="KW-1185">Reference proteome</keyword>
<keyword evidence="10" id="KW-0325">Glycoprotein</keyword>
<organism evidence="13 14">
    <name type="scientific">Crassostrea virginica</name>
    <name type="common">Eastern oyster</name>
    <dbReference type="NCBI Taxonomy" id="6565"/>
    <lineage>
        <taxon>Eukaryota</taxon>
        <taxon>Metazoa</taxon>
        <taxon>Spiralia</taxon>
        <taxon>Lophotrochozoa</taxon>
        <taxon>Mollusca</taxon>
        <taxon>Bivalvia</taxon>
        <taxon>Autobranchia</taxon>
        <taxon>Pteriomorphia</taxon>
        <taxon>Ostreida</taxon>
        <taxon>Ostreoidea</taxon>
        <taxon>Ostreidae</taxon>
        <taxon>Crassostrea</taxon>
    </lineage>
</organism>
<reference evidence="14" key="1">
    <citation type="submission" date="2025-08" db="UniProtKB">
        <authorList>
            <consortium name="RefSeq"/>
        </authorList>
    </citation>
    <scope>IDENTIFICATION</scope>
    <source>
        <tissue evidence="14">Whole sample</tissue>
    </source>
</reference>
<dbReference type="SMART" id="SM00013">
    <property type="entry name" value="LRRNT"/>
    <property type="match status" value="1"/>
</dbReference>
<dbReference type="SMART" id="SM00082">
    <property type="entry name" value="LRRCT"/>
    <property type="match status" value="1"/>
</dbReference>
<comment type="subcellular location">
    <subcellularLocation>
        <location evidence="1">Membrane</location>
        <topology evidence="1">Single-pass type I membrane protein</topology>
    </subcellularLocation>
</comment>
<evidence type="ECO:0000256" key="10">
    <source>
        <dbReference type="ARBA" id="ARBA00023180"/>
    </source>
</evidence>
<dbReference type="Proteomes" id="UP000694844">
    <property type="component" value="Chromosome 5"/>
</dbReference>
<dbReference type="PIRSF" id="PIRSF037595">
    <property type="entry name" value="Toll-like_receptor"/>
    <property type="match status" value="1"/>
</dbReference>
<dbReference type="SUPFAM" id="SSF52058">
    <property type="entry name" value="L domain-like"/>
    <property type="match status" value="2"/>
</dbReference>
<keyword evidence="4 11" id="KW-0812">Transmembrane</keyword>
<dbReference type="SUPFAM" id="SSF52200">
    <property type="entry name" value="Toll/Interleukin receptor TIR domain"/>
    <property type="match status" value="1"/>
</dbReference>
<gene>
    <name evidence="14" type="primary">LOC111137044</name>
</gene>
<keyword evidence="5" id="KW-0732">Signal</keyword>
<dbReference type="GO" id="GO:0004888">
    <property type="term" value="F:transmembrane signaling receptor activity"/>
    <property type="evidence" value="ECO:0007669"/>
    <property type="project" value="InterPro"/>
</dbReference>
<dbReference type="PROSITE" id="PS50104">
    <property type="entry name" value="TIR"/>
    <property type="match status" value="1"/>
</dbReference>
<evidence type="ECO:0000313" key="13">
    <source>
        <dbReference type="Proteomes" id="UP000694844"/>
    </source>
</evidence>
<dbReference type="Gene3D" id="3.80.10.10">
    <property type="entry name" value="Ribonuclease Inhibitor"/>
    <property type="match status" value="4"/>
</dbReference>
<evidence type="ECO:0000256" key="8">
    <source>
        <dbReference type="ARBA" id="ARBA00023136"/>
    </source>
</evidence>
<proteinExistence type="inferred from homology"/>
<evidence type="ECO:0000256" key="11">
    <source>
        <dbReference type="SAM" id="Phobius"/>
    </source>
</evidence>
<dbReference type="AlphaFoldDB" id="A0A8B8EVG2"/>
<keyword evidence="9" id="KW-0675">Receptor</keyword>
<keyword evidence="7 11" id="KW-1133">Transmembrane helix</keyword>
<keyword evidence="8 11" id="KW-0472">Membrane</keyword>
<dbReference type="InterPro" id="IPR017241">
    <property type="entry name" value="Toll-like_receptor"/>
</dbReference>
<dbReference type="PANTHER" id="PTHR24365:SF530">
    <property type="entry name" value="MSTPROX-RELATED"/>
    <property type="match status" value="1"/>
</dbReference>
<evidence type="ECO:0000259" key="12">
    <source>
        <dbReference type="PROSITE" id="PS50104"/>
    </source>
</evidence>
<dbReference type="InterPro" id="IPR032675">
    <property type="entry name" value="LRR_dom_sf"/>
</dbReference>
<dbReference type="PANTHER" id="PTHR24365">
    <property type="entry name" value="TOLL-LIKE RECEPTOR"/>
    <property type="match status" value="1"/>
</dbReference>
<evidence type="ECO:0000256" key="6">
    <source>
        <dbReference type="ARBA" id="ARBA00022737"/>
    </source>
</evidence>
<name>A0A8B8EVG2_CRAVI</name>
<protein>
    <submittedName>
        <fullName evidence="14">Protein artichoke-like</fullName>
    </submittedName>
</protein>
<evidence type="ECO:0000256" key="1">
    <source>
        <dbReference type="ARBA" id="ARBA00004479"/>
    </source>
</evidence>
<dbReference type="GO" id="GO:0005886">
    <property type="term" value="C:plasma membrane"/>
    <property type="evidence" value="ECO:0007669"/>
    <property type="project" value="TreeGrafter"/>
</dbReference>
<dbReference type="InterPro" id="IPR000483">
    <property type="entry name" value="Cys-rich_flank_reg_C"/>
</dbReference>
<accession>A0A8B8EVG2</accession>
<dbReference type="InterPro" id="IPR001611">
    <property type="entry name" value="Leu-rich_rpt"/>
</dbReference>
<dbReference type="InterPro" id="IPR003591">
    <property type="entry name" value="Leu-rich_rpt_typical-subtyp"/>
</dbReference>
<evidence type="ECO:0000256" key="3">
    <source>
        <dbReference type="ARBA" id="ARBA00022614"/>
    </source>
</evidence>
<feature type="transmembrane region" description="Helical" evidence="11">
    <location>
        <begin position="674"/>
        <end position="707"/>
    </location>
</feature>
<dbReference type="KEGG" id="cvn:111137044"/>
<dbReference type="GO" id="GO:0002224">
    <property type="term" value="P:toll-like receptor signaling pathway"/>
    <property type="evidence" value="ECO:0007669"/>
    <property type="project" value="InterPro"/>
</dbReference>
<evidence type="ECO:0000256" key="7">
    <source>
        <dbReference type="ARBA" id="ARBA00022989"/>
    </source>
</evidence>
<dbReference type="InterPro" id="IPR035897">
    <property type="entry name" value="Toll_tir_struct_dom_sf"/>
</dbReference>
<keyword evidence="6" id="KW-0677">Repeat</keyword>
<feature type="domain" description="TIR" evidence="12">
    <location>
        <begin position="728"/>
        <end position="879"/>
    </location>
</feature>
<dbReference type="OrthoDB" id="6240959at2759"/>
<evidence type="ECO:0000313" key="14">
    <source>
        <dbReference type="RefSeq" id="XP_022343980.1"/>
    </source>
</evidence>
<dbReference type="InterPro" id="IPR000372">
    <property type="entry name" value="LRRNT"/>
</dbReference>
<evidence type="ECO:0000256" key="2">
    <source>
        <dbReference type="ARBA" id="ARBA00009634"/>
    </source>
</evidence>
<dbReference type="FunFam" id="3.80.10.10:FF:001360">
    <property type="entry name" value="Uncharacterized protein"/>
    <property type="match status" value="1"/>
</dbReference>
<dbReference type="InterPro" id="IPR000157">
    <property type="entry name" value="TIR_dom"/>
</dbReference>
<dbReference type="RefSeq" id="XP_022343980.1">
    <property type="nucleotide sequence ID" value="XM_022488272.1"/>
</dbReference>
<dbReference type="SMART" id="SM00365">
    <property type="entry name" value="LRR_SD22"/>
    <property type="match status" value="9"/>
</dbReference>
<dbReference type="SMART" id="SM00369">
    <property type="entry name" value="LRR_TYP"/>
    <property type="match status" value="17"/>
</dbReference>
<keyword evidence="3" id="KW-0433">Leucine-rich repeat</keyword>
<dbReference type="PROSITE" id="PS51450">
    <property type="entry name" value="LRR"/>
    <property type="match status" value="8"/>
</dbReference>
<dbReference type="FunFam" id="3.80.10.10:FF:000770">
    <property type="entry name" value="Uncharacterized protein"/>
    <property type="match status" value="1"/>
</dbReference>